<feature type="region of interest" description="Disordered" evidence="1">
    <location>
        <begin position="245"/>
        <end position="289"/>
    </location>
</feature>
<dbReference type="GeneID" id="63719264"/>
<dbReference type="InParanoid" id="A0A151GC80"/>
<dbReference type="PANTHER" id="PTHR21521">
    <property type="entry name" value="AMUN, ISOFORM A"/>
    <property type="match status" value="1"/>
</dbReference>
<organism evidence="2 3">
    <name type="scientific">Drechmeria coniospora</name>
    <name type="common">Nematophagous fungus</name>
    <name type="synonym">Meria coniospora</name>
    <dbReference type="NCBI Taxonomy" id="98403"/>
    <lineage>
        <taxon>Eukaryota</taxon>
        <taxon>Fungi</taxon>
        <taxon>Dikarya</taxon>
        <taxon>Ascomycota</taxon>
        <taxon>Pezizomycotina</taxon>
        <taxon>Sordariomycetes</taxon>
        <taxon>Hypocreomycetidae</taxon>
        <taxon>Hypocreales</taxon>
        <taxon>Ophiocordycipitaceae</taxon>
        <taxon>Drechmeria</taxon>
    </lineage>
</organism>
<proteinExistence type="predicted"/>
<dbReference type="AlphaFoldDB" id="A0A151GC80"/>
<protein>
    <submittedName>
        <fullName evidence="2">Uncharacterized protein</fullName>
    </submittedName>
</protein>
<comment type="caution">
    <text evidence="2">The sequence shown here is derived from an EMBL/GenBank/DDBJ whole genome shotgun (WGS) entry which is preliminary data.</text>
</comment>
<sequence>MVISIMHRPEEISESEFARLLAQYPAVVRTVSDSKPAKPGQKSLQLLDQFRYVDAPDSFGRVEPQHEMTLDEVERLVEWKLSVGTHMPSRYPRPLMTRSRHGKFRPTLMSLVSSNAPSLVQSTIAEAIDAYRSSSSPSPSSPPSSGAIAKAITTLAKLRGIGPATASLLLSVHDPERVIFFSDEAFYWLCSDGSKASIKYNAHEYSALCDRAATLVRRLRVSAMDIERVAYVIMRQPVDDGKVVKEQKARTTLPKQQATSAKRKTMSTSAQATRAIDTPGVRRSKRLKS</sequence>
<name>A0A151GC80_DRECN</name>
<accession>A0A151GC80</accession>
<gene>
    <name evidence="2" type="ORF">DCS_06621</name>
</gene>
<evidence type="ECO:0000313" key="3">
    <source>
        <dbReference type="Proteomes" id="UP000076580"/>
    </source>
</evidence>
<evidence type="ECO:0000256" key="1">
    <source>
        <dbReference type="SAM" id="MobiDB-lite"/>
    </source>
</evidence>
<evidence type="ECO:0000313" key="2">
    <source>
        <dbReference type="EMBL" id="KYK54661.1"/>
    </source>
</evidence>
<dbReference type="EMBL" id="LAYC01000003">
    <property type="protein sequence ID" value="KYK54661.1"/>
    <property type="molecule type" value="Genomic_DNA"/>
</dbReference>
<dbReference type="STRING" id="98403.A0A151GC80"/>
<feature type="compositionally biased region" description="Polar residues" evidence="1">
    <location>
        <begin position="253"/>
        <end position="272"/>
    </location>
</feature>
<dbReference type="PANTHER" id="PTHR21521:SF0">
    <property type="entry name" value="AMUN, ISOFORM A"/>
    <property type="match status" value="1"/>
</dbReference>
<reference evidence="2 3" key="1">
    <citation type="journal article" date="2016" name="Sci. Rep.">
        <title>Insights into Adaptations to a Near-Obligate Nematode Endoparasitic Lifestyle from the Finished Genome of Drechmeria coniospora.</title>
        <authorList>
            <person name="Zhang L."/>
            <person name="Zhou Z."/>
            <person name="Guo Q."/>
            <person name="Fokkens L."/>
            <person name="Miskei M."/>
            <person name="Pocsi I."/>
            <person name="Zhang W."/>
            <person name="Chen M."/>
            <person name="Wang L."/>
            <person name="Sun Y."/>
            <person name="Donzelli B.G."/>
            <person name="Gibson D.M."/>
            <person name="Nelson D.R."/>
            <person name="Luo J.G."/>
            <person name="Rep M."/>
            <person name="Liu H."/>
            <person name="Yang S."/>
            <person name="Wang J."/>
            <person name="Krasnoff S.B."/>
            <person name="Xu Y."/>
            <person name="Molnar I."/>
            <person name="Lin M."/>
        </authorList>
    </citation>
    <scope>NUCLEOTIDE SEQUENCE [LARGE SCALE GENOMIC DNA]</scope>
    <source>
        <strain evidence="2 3">ARSEF 6962</strain>
    </source>
</reference>
<keyword evidence="3" id="KW-1185">Reference proteome</keyword>
<dbReference type="RefSeq" id="XP_040654013.1">
    <property type="nucleotide sequence ID" value="XM_040803909.1"/>
</dbReference>
<dbReference type="Proteomes" id="UP000076580">
    <property type="component" value="Chromosome 03"/>
</dbReference>